<proteinExistence type="predicted"/>
<dbReference type="AlphaFoldDB" id="A0A9Q3E1R8"/>
<dbReference type="EMBL" id="AVOT02021719">
    <property type="protein sequence ID" value="MBW0510696.1"/>
    <property type="molecule type" value="Genomic_DNA"/>
</dbReference>
<evidence type="ECO:0000313" key="2">
    <source>
        <dbReference type="Proteomes" id="UP000765509"/>
    </source>
</evidence>
<sequence>MESYSHLPQLSNGQPDLSKIQDEQLIKAKQIRGEGYTAGNSCTAQVVIENKPTKPLLGPGAFRSCIGKYFLKPCVPNFEDQLLPIDGIKFNSACHPMQALVIFETNVIFPQRNGNSRITVEFFLWKTALVPILYWGMIKRKIIVKRVSSVNLELETFKYEHLNEAEISLHLTDKQENELYSLLCDHKEAFESVKEPLQAVVGHEADILFNIQRCYPPLLKISEYPASPESREALEIYIKELLDLGVIRNIGHNEEVEITKPVIVACHDGKFRMVGDFRALNT</sequence>
<keyword evidence="2" id="KW-1185">Reference proteome</keyword>
<gene>
    <name evidence="1" type="ORF">O181_050411</name>
</gene>
<evidence type="ECO:0000313" key="1">
    <source>
        <dbReference type="EMBL" id="MBW0510696.1"/>
    </source>
</evidence>
<dbReference type="InterPro" id="IPR043502">
    <property type="entry name" value="DNA/RNA_pol_sf"/>
</dbReference>
<name>A0A9Q3E1R8_9BASI</name>
<dbReference type="Gene3D" id="3.10.10.10">
    <property type="entry name" value="HIV Type 1 Reverse Transcriptase, subunit A, domain 1"/>
    <property type="match status" value="1"/>
</dbReference>
<comment type="caution">
    <text evidence="1">The sequence shown here is derived from an EMBL/GenBank/DDBJ whole genome shotgun (WGS) entry which is preliminary data.</text>
</comment>
<reference evidence="1" key="1">
    <citation type="submission" date="2021-03" db="EMBL/GenBank/DDBJ databases">
        <title>Draft genome sequence of rust myrtle Austropuccinia psidii MF-1, a brazilian biotype.</title>
        <authorList>
            <person name="Quecine M.C."/>
            <person name="Pachon D.M.R."/>
            <person name="Bonatelli M.L."/>
            <person name="Correr F.H."/>
            <person name="Franceschini L.M."/>
            <person name="Leite T.F."/>
            <person name="Margarido G.R.A."/>
            <person name="Almeida C.A."/>
            <person name="Ferrarezi J.A."/>
            <person name="Labate C.A."/>
        </authorList>
    </citation>
    <scope>NUCLEOTIDE SEQUENCE</scope>
    <source>
        <strain evidence="1">MF-1</strain>
    </source>
</reference>
<organism evidence="1 2">
    <name type="scientific">Austropuccinia psidii MF-1</name>
    <dbReference type="NCBI Taxonomy" id="1389203"/>
    <lineage>
        <taxon>Eukaryota</taxon>
        <taxon>Fungi</taxon>
        <taxon>Dikarya</taxon>
        <taxon>Basidiomycota</taxon>
        <taxon>Pucciniomycotina</taxon>
        <taxon>Pucciniomycetes</taxon>
        <taxon>Pucciniales</taxon>
        <taxon>Sphaerophragmiaceae</taxon>
        <taxon>Austropuccinia</taxon>
    </lineage>
</organism>
<protein>
    <submittedName>
        <fullName evidence="1">Uncharacterized protein</fullName>
    </submittedName>
</protein>
<accession>A0A9Q3E1R8</accession>
<dbReference type="SUPFAM" id="SSF56672">
    <property type="entry name" value="DNA/RNA polymerases"/>
    <property type="match status" value="1"/>
</dbReference>
<dbReference type="Proteomes" id="UP000765509">
    <property type="component" value="Unassembled WGS sequence"/>
</dbReference>